<evidence type="ECO:0000313" key="1">
    <source>
        <dbReference type="Proteomes" id="UP000504618"/>
    </source>
</evidence>
<dbReference type="Pfam" id="PF06407">
    <property type="entry name" value="BDV_P40"/>
    <property type="match status" value="1"/>
</dbReference>
<dbReference type="GeneID" id="112457376"/>
<accession>A0A6J1Q1W4</accession>
<dbReference type="InterPro" id="IPR009441">
    <property type="entry name" value="P40_nucleoprot_BD-vir"/>
</dbReference>
<dbReference type="Gene3D" id="1.10.3050.10">
    <property type="entry name" value="borna disease virus nucleoprotein, domain 2"/>
    <property type="match status" value="1"/>
</dbReference>
<name>A0A6J1Q1W4_9HYME</name>
<dbReference type="Proteomes" id="UP000504618">
    <property type="component" value="Unplaced"/>
</dbReference>
<sequence>MSDHLKSSNLTMKFAPIQREIRLPTKRISYIEPPHVILCSDSKITPEEMIMTAICWTLGTRPTEMPVRQVHMTPELAKAVEMATNMIHSDQILVFLGMAGLMTIVKRIVRSSLLWNDEYHDFREYLINRWQDVCSTTEIENIFTSDVVFLGRVLRVMTFINTLEIWQIWIESRPALSRNLLVAALDLPEGSPMLVKTAMAKVKIEIQYFGMEMILKMDAFVSSQNINVNKAIFVPDIAQQAADLREAMDELRIRYGDRFPYLKIYRLEGTDRLNYKKYPDLFYAVIATEVANNSISLDSVKDILMDLQTRTARHIIDAEVKKTLKSEMVDKVTTANLRFLNIDPRLEPRSFCQRREENDYEMLSIEGPKD</sequence>
<reference evidence="2" key="1">
    <citation type="submission" date="2025-08" db="UniProtKB">
        <authorList>
            <consortium name="RefSeq"/>
        </authorList>
    </citation>
    <scope>IDENTIFICATION</scope>
    <source>
        <tissue evidence="2">Whole body</tissue>
    </source>
</reference>
<dbReference type="InterPro" id="IPR015970">
    <property type="entry name" value="P40_nucleoprot_sub2_BD-vir"/>
</dbReference>
<dbReference type="OrthoDB" id="6929652at2759"/>
<gene>
    <name evidence="2" type="primary">LOC112457376</name>
</gene>
<evidence type="ECO:0000313" key="2">
    <source>
        <dbReference type="RefSeq" id="XP_024876157.1"/>
    </source>
</evidence>
<protein>
    <submittedName>
        <fullName evidence="2">Uncharacterized protein LOC112457376</fullName>
    </submittedName>
</protein>
<dbReference type="RefSeq" id="XP_024876157.1">
    <property type="nucleotide sequence ID" value="XM_025020389.1"/>
</dbReference>
<keyword evidence="1" id="KW-1185">Reference proteome</keyword>
<proteinExistence type="predicted"/>
<organism evidence="1 2">
    <name type="scientific">Temnothorax curvispinosus</name>
    <dbReference type="NCBI Taxonomy" id="300111"/>
    <lineage>
        <taxon>Eukaryota</taxon>
        <taxon>Metazoa</taxon>
        <taxon>Ecdysozoa</taxon>
        <taxon>Arthropoda</taxon>
        <taxon>Hexapoda</taxon>
        <taxon>Insecta</taxon>
        <taxon>Pterygota</taxon>
        <taxon>Neoptera</taxon>
        <taxon>Endopterygota</taxon>
        <taxon>Hymenoptera</taxon>
        <taxon>Apocrita</taxon>
        <taxon>Aculeata</taxon>
        <taxon>Formicoidea</taxon>
        <taxon>Formicidae</taxon>
        <taxon>Myrmicinae</taxon>
        <taxon>Temnothorax</taxon>
    </lineage>
</organism>
<dbReference type="AlphaFoldDB" id="A0A6J1Q1W4"/>